<dbReference type="OrthoDB" id="9805134at2"/>
<sequence length="207" mass="22368">MPRPAKTGALDTAAETTRSRILNTAVDCLIDLGVAGTTTLAVQHRAEVSRGALLHHFPTHASLLAASVAELVSRNEKAVSQGRAGAGPADTLVAAVEALAFAARQPAYLAELELWAVARTDAALKQALTTAERGARRDLERVYVQLFGEWTDSEAYDDVIALTLHFIRGLAISENLRSSAGPRERLVAMWADAMRTLLETKKKKRQK</sequence>
<dbReference type="Proteomes" id="UP000231194">
    <property type="component" value="Unassembled WGS sequence"/>
</dbReference>
<proteinExistence type="predicted"/>
<dbReference type="PROSITE" id="PS50977">
    <property type="entry name" value="HTH_TETR_2"/>
    <property type="match status" value="1"/>
</dbReference>
<dbReference type="InterPro" id="IPR001647">
    <property type="entry name" value="HTH_TetR"/>
</dbReference>
<feature type="domain" description="HTH tetR-type" evidence="3">
    <location>
        <begin position="15"/>
        <end position="75"/>
    </location>
</feature>
<evidence type="ECO:0000313" key="4">
    <source>
        <dbReference type="EMBL" id="PJG51238.1"/>
    </source>
</evidence>
<protein>
    <submittedName>
        <fullName evidence="4">TetR/AcrR family transcriptional regulator</fullName>
    </submittedName>
</protein>
<dbReference type="GO" id="GO:0003677">
    <property type="term" value="F:DNA binding"/>
    <property type="evidence" value="ECO:0007669"/>
    <property type="project" value="UniProtKB-UniRule"/>
</dbReference>
<dbReference type="RefSeq" id="WP_100235735.1">
    <property type="nucleotide sequence ID" value="NZ_PGVG01000040.1"/>
</dbReference>
<dbReference type="AlphaFoldDB" id="A0A2M8R083"/>
<keyword evidence="5" id="KW-1185">Reference proteome</keyword>
<feature type="DNA-binding region" description="H-T-H motif" evidence="2">
    <location>
        <begin position="38"/>
        <end position="57"/>
    </location>
</feature>
<evidence type="ECO:0000259" key="3">
    <source>
        <dbReference type="PROSITE" id="PS50977"/>
    </source>
</evidence>
<dbReference type="SUPFAM" id="SSF46689">
    <property type="entry name" value="Homeodomain-like"/>
    <property type="match status" value="1"/>
</dbReference>
<dbReference type="Pfam" id="PF00440">
    <property type="entry name" value="TetR_N"/>
    <property type="match status" value="1"/>
</dbReference>
<name>A0A2M8R083_9BRAD</name>
<organism evidence="4 5">
    <name type="scientific">Bradyrhizobium forestalis</name>
    <dbReference type="NCBI Taxonomy" id="1419263"/>
    <lineage>
        <taxon>Bacteria</taxon>
        <taxon>Pseudomonadati</taxon>
        <taxon>Pseudomonadota</taxon>
        <taxon>Alphaproteobacteria</taxon>
        <taxon>Hyphomicrobiales</taxon>
        <taxon>Nitrobacteraceae</taxon>
        <taxon>Bradyrhizobium</taxon>
    </lineage>
</organism>
<reference evidence="4 5" key="1">
    <citation type="submission" date="2017-11" db="EMBL/GenBank/DDBJ databases">
        <title>Bradyrhizobium forestalis sp. nov., an efficient nitrogen-fixing bacterium isolated from nodules of forest legume species in the Amazon.</title>
        <authorList>
            <person name="Costa E.M."/>
            <person name="Guimaraes A."/>
            <person name="Carvalho T.S."/>
            <person name="Rodrigues T.L."/>
            <person name="Ribeiro P.R.A."/>
            <person name="Lebbe L."/>
            <person name="Willems A."/>
            <person name="Moreira F.M.S."/>
        </authorList>
    </citation>
    <scope>NUCLEOTIDE SEQUENCE [LARGE SCALE GENOMIC DNA]</scope>
    <source>
        <strain evidence="4 5">INPA54B</strain>
    </source>
</reference>
<dbReference type="InterPro" id="IPR009057">
    <property type="entry name" value="Homeodomain-like_sf"/>
</dbReference>
<evidence type="ECO:0000256" key="2">
    <source>
        <dbReference type="PROSITE-ProRule" id="PRU00335"/>
    </source>
</evidence>
<keyword evidence="1 2" id="KW-0238">DNA-binding</keyword>
<gene>
    <name evidence="4" type="ORF">CVM73_31980</name>
</gene>
<dbReference type="EMBL" id="PGVG01000040">
    <property type="protein sequence ID" value="PJG51238.1"/>
    <property type="molecule type" value="Genomic_DNA"/>
</dbReference>
<evidence type="ECO:0000313" key="5">
    <source>
        <dbReference type="Proteomes" id="UP000231194"/>
    </source>
</evidence>
<dbReference type="Gene3D" id="1.10.357.10">
    <property type="entry name" value="Tetracycline Repressor, domain 2"/>
    <property type="match status" value="1"/>
</dbReference>
<evidence type="ECO:0000256" key="1">
    <source>
        <dbReference type="ARBA" id="ARBA00023125"/>
    </source>
</evidence>
<comment type="caution">
    <text evidence="4">The sequence shown here is derived from an EMBL/GenBank/DDBJ whole genome shotgun (WGS) entry which is preliminary data.</text>
</comment>
<accession>A0A2M8R083</accession>